<comment type="pathway">
    <text evidence="1 6">Cell wall biogenesis; peptidoglycan biosynthesis.</text>
</comment>
<dbReference type="Proteomes" id="UP000011723">
    <property type="component" value="Chromosome"/>
</dbReference>
<dbReference type="STRING" id="1121362.A605_02675"/>
<keyword evidence="5 6" id="KW-0961">Cell wall biogenesis/degradation</keyword>
<evidence type="ECO:0000256" key="7">
    <source>
        <dbReference type="SAM" id="MobiDB-lite"/>
    </source>
</evidence>
<evidence type="ECO:0000313" key="9">
    <source>
        <dbReference type="EMBL" id="AGF71549.1"/>
    </source>
</evidence>
<dbReference type="CDD" id="cd16913">
    <property type="entry name" value="YkuD_like"/>
    <property type="match status" value="1"/>
</dbReference>
<dbReference type="PANTHER" id="PTHR30582">
    <property type="entry name" value="L,D-TRANSPEPTIDASE"/>
    <property type="match status" value="1"/>
</dbReference>
<dbReference type="EMBL" id="CP003697">
    <property type="protein sequence ID" value="AGF71549.1"/>
    <property type="molecule type" value="Genomic_DNA"/>
</dbReference>
<evidence type="ECO:0000256" key="3">
    <source>
        <dbReference type="ARBA" id="ARBA00022960"/>
    </source>
</evidence>
<evidence type="ECO:0000259" key="8">
    <source>
        <dbReference type="PROSITE" id="PS52029"/>
    </source>
</evidence>
<dbReference type="GO" id="GO:0008360">
    <property type="term" value="P:regulation of cell shape"/>
    <property type="evidence" value="ECO:0007669"/>
    <property type="project" value="UniProtKB-UniRule"/>
</dbReference>
<accession>M1MV08</accession>
<evidence type="ECO:0000256" key="2">
    <source>
        <dbReference type="ARBA" id="ARBA00022679"/>
    </source>
</evidence>
<feature type="compositionally biased region" description="Low complexity" evidence="7">
    <location>
        <begin position="1"/>
        <end position="11"/>
    </location>
</feature>
<dbReference type="GO" id="GO:0016740">
    <property type="term" value="F:transferase activity"/>
    <property type="evidence" value="ECO:0007669"/>
    <property type="project" value="UniProtKB-KW"/>
</dbReference>
<feature type="domain" description="L,D-TPase catalytic" evidence="8">
    <location>
        <begin position="74"/>
        <end position="182"/>
    </location>
</feature>
<dbReference type="GO" id="GO:0071555">
    <property type="term" value="P:cell wall organization"/>
    <property type="evidence" value="ECO:0007669"/>
    <property type="project" value="UniProtKB-UniRule"/>
</dbReference>
<dbReference type="Gene3D" id="2.40.440.10">
    <property type="entry name" value="L,D-transpeptidase catalytic domain-like"/>
    <property type="match status" value="1"/>
</dbReference>
<reference evidence="9 10" key="1">
    <citation type="journal article" date="2012" name="Stand. Genomic Sci.">
        <title>Genome sequence of the halotolerant bacterium Corynebacterium halotolerans type strain YIM 70093(T) (= DSM 44683(T)).</title>
        <authorList>
            <person name="Ruckert C."/>
            <person name="Albersmeier A."/>
            <person name="Al-Dilaimi A."/>
            <person name="Niehaus K."/>
            <person name="Szczepanowski R."/>
            <person name="Kalinowski J."/>
        </authorList>
    </citation>
    <scope>NUCLEOTIDE SEQUENCE [LARGE SCALE GENOMIC DNA]</scope>
    <source>
        <strain evidence="9">YIM 70093</strain>
    </source>
</reference>
<dbReference type="AlphaFoldDB" id="M1MV08"/>
<keyword evidence="3 6" id="KW-0133">Cell shape</keyword>
<feature type="region of interest" description="Disordered" evidence="7">
    <location>
        <begin position="1"/>
        <end position="36"/>
    </location>
</feature>
<dbReference type="InterPro" id="IPR038063">
    <property type="entry name" value="Transpep_catalytic_dom"/>
</dbReference>
<dbReference type="UniPathway" id="UPA00219"/>
<dbReference type="eggNOG" id="COG1376">
    <property type="taxonomic scope" value="Bacteria"/>
</dbReference>
<dbReference type="InterPro" id="IPR005490">
    <property type="entry name" value="LD_TPept_cat_dom"/>
</dbReference>
<dbReference type="PROSITE" id="PS52029">
    <property type="entry name" value="LD_TPASE"/>
    <property type="match status" value="1"/>
</dbReference>
<feature type="active site" description="Nucleophile" evidence="6">
    <location>
        <position position="158"/>
    </location>
</feature>
<keyword evidence="2" id="KW-0808">Transferase</keyword>
<dbReference type="GO" id="GO:0018104">
    <property type="term" value="P:peptidoglycan-protein cross-linking"/>
    <property type="evidence" value="ECO:0007669"/>
    <property type="project" value="TreeGrafter"/>
</dbReference>
<dbReference type="PANTHER" id="PTHR30582:SF33">
    <property type="entry name" value="EXPORTED PROTEIN"/>
    <property type="match status" value="1"/>
</dbReference>
<feature type="compositionally biased region" description="Basic and acidic residues" evidence="7">
    <location>
        <begin position="12"/>
        <end position="26"/>
    </location>
</feature>
<feature type="active site" description="Proton donor/acceptor" evidence="6">
    <location>
        <position position="147"/>
    </location>
</feature>
<keyword evidence="10" id="KW-1185">Reference proteome</keyword>
<dbReference type="HOGENOM" id="CLU_084709_0_0_11"/>
<dbReference type="Pfam" id="PF03734">
    <property type="entry name" value="YkuD"/>
    <property type="match status" value="1"/>
</dbReference>
<dbReference type="KEGG" id="chn:A605_02675"/>
<dbReference type="PATRIC" id="fig|1121362.3.peg.536"/>
<dbReference type="SUPFAM" id="SSF141523">
    <property type="entry name" value="L,D-transpeptidase catalytic domain-like"/>
    <property type="match status" value="1"/>
</dbReference>
<evidence type="ECO:0000256" key="4">
    <source>
        <dbReference type="ARBA" id="ARBA00022984"/>
    </source>
</evidence>
<dbReference type="GO" id="GO:0005576">
    <property type="term" value="C:extracellular region"/>
    <property type="evidence" value="ECO:0007669"/>
    <property type="project" value="TreeGrafter"/>
</dbReference>
<sequence length="182" mass="19832">MLDEAGAAAREGAWEARNQLHDRSEELPPELAGSSRDGVDAVVEGLFPGLIEERALPPAPEPAPFDRGSCPPAARACVDLDGRRSWLQEGGEVSYGPVPISIGRIGHETPRGTHHVNRKVIDEVSYIYDLAPMPYSVYFTHNGHAFHEGDLSTSSAGCIRLSHNDAVTYFNELQIGDMVHVY</sequence>
<evidence type="ECO:0000256" key="6">
    <source>
        <dbReference type="PROSITE-ProRule" id="PRU01373"/>
    </source>
</evidence>
<dbReference type="InterPro" id="IPR050979">
    <property type="entry name" value="LD-transpeptidase"/>
</dbReference>
<keyword evidence="4 6" id="KW-0573">Peptidoglycan synthesis</keyword>
<name>M1MV08_9CORY</name>
<proteinExistence type="predicted"/>
<evidence type="ECO:0000256" key="1">
    <source>
        <dbReference type="ARBA" id="ARBA00004752"/>
    </source>
</evidence>
<protein>
    <submittedName>
        <fullName evidence="9">Putative secreted protein</fullName>
    </submittedName>
</protein>
<evidence type="ECO:0000313" key="10">
    <source>
        <dbReference type="Proteomes" id="UP000011723"/>
    </source>
</evidence>
<dbReference type="GO" id="GO:0071972">
    <property type="term" value="F:peptidoglycan L,D-transpeptidase activity"/>
    <property type="evidence" value="ECO:0007669"/>
    <property type="project" value="TreeGrafter"/>
</dbReference>
<evidence type="ECO:0000256" key="5">
    <source>
        <dbReference type="ARBA" id="ARBA00023316"/>
    </source>
</evidence>
<organism evidence="9 10">
    <name type="scientific">Corynebacterium halotolerans YIM 70093 = DSM 44683</name>
    <dbReference type="NCBI Taxonomy" id="1121362"/>
    <lineage>
        <taxon>Bacteria</taxon>
        <taxon>Bacillati</taxon>
        <taxon>Actinomycetota</taxon>
        <taxon>Actinomycetes</taxon>
        <taxon>Mycobacteriales</taxon>
        <taxon>Corynebacteriaceae</taxon>
        <taxon>Corynebacterium</taxon>
    </lineage>
</organism>
<gene>
    <name evidence="9" type="ORF">A605_02675</name>
</gene>